<protein>
    <submittedName>
        <fullName evidence="9">IR5 protein</fullName>
    </submittedName>
</protein>
<keyword evidence="5 8" id="KW-0472">Membrane</keyword>
<keyword evidence="3 8" id="KW-0812">Transmembrane</keyword>
<evidence type="ECO:0000256" key="3">
    <source>
        <dbReference type="ARBA" id="ARBA00022692"/>
    </source>
</evidence>
<dbReference type="GO" id="GO:0005886">
    <property type="term" value="C:plasma membrane"/>
    <property type="evidence" value="ECO:0007669"/>
    <property type="project" value="UniProtKB-SubCell"/>
</dbReference>
<dbReference type="PANTHER" id="PTHR42643:SF24">
    <property type="entry name" value="IONOTROPIC RECEPTOR 60A"/>
    <property type="match status" value="1"/>
</dbReference>
<dbReference type="EMBL" id="HABY01000085">
    <property type="protein sequence ID" value="CDK12614.1"/>
    <property type="molecule type" value="Transcribed_RNA"/>
</dbReference>
<evidence type="ECO:0000256" key="2">
    <source>
        <dbReference type="ARBA" id="ARBA00022475"/>
    </source>
</evidence>
<feature type="non-terminal residue" evidence="9">
    <location>
        <position position="1"/>
    </location>
</feature>
<keyword evidence="6" id="KW-0675">Receptor</keyword>
<sequence length="132" mass="15435">TRASLIPEAAHLNFQLATRRYTVMLVYGWFFRRGTPFYQHFRQYMRYVEDSGLIQYWTHYLIEQRVREVRAKARPEDYVAEVSVSSEGEMTKIPLRLNHMQGTFYILFLGLAVSALTLLAENIAHSRASTAK</sequence>
<evidence type="ECO:0000256" key="1">
    <source>
        <dbReference type="ARBA" id="ARBA00004651"/>
    </source>
</evidence>
<gene>
    <name evidence="9" type="primary">IR5</name>
</gene>
<reference evidence="9" key="2">
    <citation type="submission" date="2014-02" db="EMBL/GenBank/DDBJ databases">
        <title>The hermit crab's nose antennal transcriptomics.</title>
        <authorList>
            <person name="Groh K.C."/>
            <person name="Vogel H."/>
            <person name="Stensmyr M.C."/>
            <person name="Grosse-Wilde E."/>
            <person name="Hansson B.S."/>
        </authorList>
    </citation>
    <scope>NUCLEOTIDE SEQUENCE</scope>
    <source>
        <tissue evidence="9">Antennules</tissue>
    </source>
</reference>
<evidence type="ECO:0000256" key="7">
    <source>
        <dbReference type="ARBA" id="ARBA00023180"/>
    </source>
</evidence>
<feature type="non-terminal residue" evidence="9">
    <location>
        <position position="132"/>
    </location>
</feature>
<evidence type="ECO:0000313" key="9">
    <source>
        <dbReference type="EMBL" id="CDK12614.1"/>
    </source>
</evidence>
<organism evidence="9">
    <name type="scientific">Coenobita clypeatus</name>
    <dbReference type="NCBI Taxonomy" id="474045"/>
    <lineage>
        <taxon>Eukaryota</taxon>
        <taxon>Metazoa</taxon>
        <taxon>Ecdysozoa</taxon>
        <taxon>Arthropoda</taxon>
        <taxon>Crustacea</taxon>
        <taxon>Multicrustacea</taxon>
        <taxon>Malacostraca</taxon>
        <taxon>Eumalacostraca</taxon>
        <taxon>Eucarida</taxon>
        <taxon>Decapoda</taxon>
        <taxon>Pleocyemata</taxon>
        <taxon>Anomura</taxon>
        <taxon>Paguroidea</taxon>
        <taxon>Coenobitidae</taxon>
        <taxon>Coenobita</taxon>
    </lineage>
</organism>
<evidence type="ECO:0000256" key="5">
    <source>
        <dbReference type="ARBA" id="ARBA00023136"/>
    </source>
</evidence>
<name>W6MEZ8_9EUCA</name>
<accession>W6MEZ8</accession>
<dbReference type="InterPro" id="IPR052192">
    <property type="entry name" value="Insect_Ionotropic_Sensory_Rcpt"/>
</dbReference>
<dbReference type="PANTHER" id="PTHR42643">
    <property type="entry name" value="IONOTROPIC RECEPTOR 20A-RELATED"/>
    <property type="match status" value="1"/>
</dbReference>
<reference evidence="9" key="1">
    <citation type="submission" date="2013-06" db="EMBL/GenBank/DDBJ databases">
        <authorList>
            <person name="Groh K."/>
        </authorList>
    </citation>
    <scope>NUCLEOTIDE SEQUENCE</scope>
    <source>
        <tissue evidence="9">Antennules</tissue>
    </source>
</reference>
<dbReference type="AlphaFoldDB" id="W6MEZ8"/>
<evidence type="ECO:0000256" key="8">
    <source>
        <dbReference type="SAM" id="Phobius"/>
    </source>
</evidence>
<evidence type="ECO:0000256" key="6">
    <source>
        <dbReference type="ARBA" id="ARBA00023170"/>
    </source>
</evidence>
<comment type="subcellular location">
    <subcellularLocation>
        <location evidence="1">Cell membrane</location>
        <topology evidence="1">Multi-pass membrane protein</topology>
    </subcellularLocation>
</comment>
<keyword evidence="7" id="KW-0325">Glycoprotein</keyword>
<evidence type="ECO:0000256" key="4">
    <source>
        <dbReference type="ARBA" id="ARBA00022989"/>
    </source>
</evidence>
<proteinExistence type="predicted"/>
<keyword evidence="2" id="KW-1003">Cell membrane</keyword>
<feature type="transmembrane region" description="Helical" evidence="8">
    <location>
        <begin position="104"/>
        <end position="124"/>
    </location>
</feature>
<keyword evidence="4 8" id="KW-1133">Transmembrane helix</keyword>